<protein>
    <recommendedName>
        <fullName evidence="1">glutathione transferase</fullName>
        <ecNumber evidence="1">2.5.1.18</ecNumber>
    </recommendedName>
</protein>
<proteinExistence type="predicted"/>
<dbReference type="InterPro" id="IPR004045">
    <property type="entry name" value="Glutathione_S-Trfase_N"/>
</dbReference>
<dbReference type="GO" id="GO:0005737">
    <property type="term" value="C:cytoplasm"/>
    <property type="evidence" value="ECO:0007669"/>
    <property type="project" value="TreeGrafter"/>
</dbReference>
<evidence type="ECO:0000259" key="3">
    <source>
        <dbReference type="PROSITE" id="PS50404"/>
    </source>
</evidence>
<dbReference type="PROSITE" id="PS50404">
    <property type="entry name" value="GST_NTER"/>
    <property type="match status" value="1"/>
</dbReference>
<dbReference type="SUPFAM" id="SSF52833">
    <property type="entry name" value="Thioredoxin-like"/>
    <property type="match status" value="1"/>
</dbReference>
<dbReference type="Gene3D" id="3.40.30.10">
    <property type="entry name" value="Glutaredoxin"/>
    <property type="match status" value="1"/>
</dbReference>
<dbReference type="GO" id="GO:0004364">
    <property type="term" value="F:glutathione transferase activity"/>
    <property type="evidence" value="ECO:0007669"/>
    <property type="project" value="UniProtKB-EC"/>
</dbReference>
<sequence length="127" mass="14364">MTLKIYGYHNSTCSKRVAVVLYSKKIPHEFIPVDIVTAKENRSAEFLEKQPFGQVPILEDDEEGIRLYESRAICRYLEGKYPDKGPKLIPSDSDKKGKAMFEQAASTEAANFDPYASKAAFQTVIRK</sequence>
<dbReference type="SFLD" id="SFLDG00358">
    <property type="entry name" value="Main_(cytGST)"/>
    <property type="match status" value="1"/>
</dbReference>
<dbReference type="EC" id="2.5.1.18" evidence="1"/>
<evidence type="ECO:0000256" key="2">
    <source>
        <dbReference type="ARBA" id="ARBA00022679"/>
    </source>
</evidence>
<dbReference type="PANTHER" id="PTHR43900">
    <property type="entry name" value="GLUTATHIONE S-TRANSFERASE RHO"/>
    <property type="match status" value="1"/>
</dbReference>
<dbReference type="AlphaFoldDB" id="A0A8H5FR28"/>
<comment type="caution">
    <text evidence="4">The sequence shown here is derived from an EMBL/GenBank/DDBJ whole genome shotgun (WGS) entry which is preliminary data.</text>
</comment>
<dbReference type="Pfam" id="PF13417">
    <property type="entry name" value="GST_N_3"/>
    <property type="match status" value="1"/>
</dbReference>
<dbReference type="Proteomes" id="UP000559256">
    <property type="component" value="Unassembled WGS sequence"/>
</dbReference>
<dbReference type="EMBL" id="JAACJM010000109">
    <property type="protein sequence ID" value="KAF5345702.1"/>
    <property type="molecule type" value="Genomic_DNA"/>
</dbReference>
<dbReference type="InterPro" id="IPR036249">
    <property type="entry name" value="Thioredoxin-like_sf"/>
</dbReference>
<dbReference type="FunFam" id="3.40.30.10:FF:000016">
    <property type="entry name" value="Glutathione S-transferase F2"/>
    <property type="match status" value="1"/>
</dbReference>
<keyword evidence="2" id="KW-0808">Transferase</keyword>
<evidence type="ECO:0000313" key="5">
    <source>
        <dbReference type="Proteomes" id="UP000559256"/>
    </source>
</evidence>
<evidence type="ECO:0000256" key="1">
    <source>
        <dbReference type="ARBA" id="ARBA00012452"/>
    </source>
</evidence>
<gene>
    <name evidence="4" type="ORF">D9758_013049</name>
</gene>
<dbReference type="InterPro" id="IPR040079">
    <property type="entry name" value="Glutathione_S-Trfase"/>
</dbReference>
<dbReference type="OrthoDB" id="249703at2759"/>
<dbReference type="PANTHER" id="PTHR43900:SF3">
    <property type="entry name" value="GLUTATHIONE S-TRANSFERASE RHO"/>
    <property type="match status" value="1"/>
</dbReference>
<name>A0A8H5FR28_9AGAR</name>
<dbReference type="GO" id="GO:0043295">
    <property type="term" value="F:glutathione binding"/>
    <property type="evidence" value="ECO:0007669"/>
    <property type="project" value="TreeGrafter"/>
</dbReference>
<dbReference type="GO" id="GO:0006749">
    <property type="term" value="P:glutathione metabolic process"/>
    <property type="evidence" value="ECO:0007669"/>
    <property type="project" value="TreeGrafter"/>
</dbReference>
<dbReference type="SFLD" id="SFLDS00019">
    <property type="entry name" value="Glutathione_Transferase_(cytos"/>
    <property type="match status" value="1"/>
</dbReference>
<feature type="domain" description="GST N-terminal" evidence="3">
    <location>
        <begin position="1"/>
        <end position="85"/>
    </location>
</feature>
<keyword evidence="5" id="KW-1185">Reference proteome</keyword>
<organism evidence="4 5">
    <name type="scientific">Tetrapyrgos nigripes</name>
    <dbReference type="NCBI Taxonomy" id="182062"/>
    <lineage>
        <taxon>Eukaryota</taxon>
        <taxon>Fungi</taxon>
        <taxon>Dikarya</taxon>
        <taxon>Basidiomycota</taxon>
        <taxon>Agaricomycotina</taxon>
        <taxon>Agaricomycetes</taxon>
        <taxon>Agaricomycetidae</taxon>
        <taxon>Agaricales</taxon>
        <taxon>Marasmiineae</taxon>
        <taxon>Marasmiaceae</taxon>
        <taxon>Tetrapyrgos</taxon>
    </lineage>
</organism>
<accession>A0A8H5FR28</accession>
<evidence type="ECO:0000313" key="4">
    <source>
        <dbReference type="EMBL" id="KAF5345702.1"/>
    </source>
</evidence>
<reference evidence="4 5" key="1">
    <citation type="journal article" date="2020" name="ISME J.">
        <title>Uncovering the hidden diversity of litter-decomposition mechanisms in mushroom-forming fungi.</title>
        <authorList>
            <person name="Floudas D."/>
            <person name="Bentzer J."/>
            <person name="Ahren D."/>
            <person name="Johansson T."/>
            <person name="Persson P."/>
            <person name="Tunlid A."/>
        </authorList>
    </citation>
    <scope>NUCLEOTIDE SEQUENCE [LARGE SCALE GENOMIC DNA]</scope>
    <source>
        <strain evidence="4 5">CBS 291.85</strain>
    </source>
</reference>